<proteinExistence type="predicted"/>
<name>A0ABU7MDM1_9ACTN</name>
<evidence type="ECO:0008006" key="3">
    <source>
        <dbReference type="Google" id="ProtNLM"/>
    </source>
</evidence>
<protein>
    <recommendedName>
        <fullName evidence="3">Transcriptional regulator, AbiEi antitoxin, Type IV TA system</fullName>
    </recommendedName>
</protein>
<accession>A0ABU7MDM1</accession>
<evidence type="ECO:0000313" key="2">
    <source>
        <dbReference type="Proteomes" id="UP001347146"/>
    </source>
</evidence>
<comment type="caution">
    <text evidence="1">The sequence shown here is derived from an EMBL/GenBank/DDBJ whole genome shotgun (WGS) entry which is preliminary data.</text>
</comment>
<dbReference type="RefSeq" id="WP_330432874.1">
    <property type="nucleotide sequence ID" value="NZ_JAZDUF010000003.1"/>
</dbReference>
<keyword evidence="2" id="KW-1185">Reference proteome</keyword>
<gene>
    <name evidence="1" type="ORF">VZC37_12660</name>
</gene>
<dbReference type="EMBL" id="JAZDUF010000003">
    <property type="protein sequence ID" value="MEE3851192.1"/>
    <property type="molecule type" value="Genomic_DNA"/>
</dbReference>
<dbReference type="Proteomes" id="UP001347146">
    <property type="component" value="Unassembled WGS sequence"/>
</dbReference>
<sequence>MENPHIGADDLVFRSDAVVTGTTDSALSRRVRNGAAERVWHGAYLPVSGEPMQSHTAKLERYRATVIAASRNGGPARTVSHISAAIMHRVPLLRPDLTLVHFTSATTGKRIRRGIIHQSALSESDIVCIGGVRVTSLARTLCDVARTGTLAQAVCALDSGLHLGVAIADLQTAAEQMRRHRGIAMLRSALAVADGRSESIGESVSRLGLSDSPLIPKPELQVRIPVSLGGRTVVVRGDFGWRDEEGRLRLVGEFDGRFKYHRSNPFGDNRLPEEVIYEEKLREDAIRDAGPHVVRWTWSDAHRPHVLHPKVLAGLRTAGIVG</sequence>
<reference evidence="1 2" key="1">
    <citation type="submission" date="2024-01" db="EMBL/GenBank/DDBJ databases">
        <title>Draft genome sequence of Gordonia sp. LSe1-13.</title>
        <authorList>
            <person name="Suphannarot A."/>
            <person name="Mingma R."/>
        </authorList>
    </citation>
    <scope>NUCLEOTIDE SEQUENCE [LARGE SCALE GENOMIC DNA]</scope>
    <source>
        <strain evidence="1 2">LSe1-13</strain>
    </source>
</reference>
<evidence type="ECO:0000313" key="1">
    <source>
        <dbReference type="EMBL" id="MEE3851192.1"/>
    </source>
</evidence>
<organism evidence="1 2">
    <name type="scientific">Gordonia sesuvii</name>
    <dbReference type="NCBI Taxonomy" id="3116777"/>
    <lineage>
        <taxon>Bacteria</taxon>
        <taxon>Bacillati</taxon>
        <taxon>Actinomycetota</taxon>
        <taxon>Actinomycetes</taxon>
        <taxon>Mycobacteriales</taxon>
        <taxon>Gordoniaceae</taxon>
        <taxon>Gordonia</taxon>
    </lineage>
</organism>